<accession>A0AAD5V1A6</accession>
<keyword evidence="1" id="KW-0234">DNA repair</keyword>
<dbReference type="InterPro" id="IPR051055">
    <property type="entry name" value="PIF1_helicase"/>
</dbReference>
<dbReference type="Proteomes" id="UP001212997">
    <property type="component" value="Unassembled WGS sequence"/>
</dbReference>
<dbReference type="InterPro" id="IPR027417">
    <property type="entry name" value="P-loop_NTPase"/>
</dbReference>
<comment type="caution">
    <text evidence="3">The sequence shown here is derived from an EMBL/GenBank/DDBJ whole genome shotgun (WGS) entry which is preliminary data.</text>
</comment>
<evidence type="ECO:0000259" key="2">
    <source>
        <dbReference type="Pfam" id="PF05970"/>
    </source>
</evidence>
<dbReference type="GO" id="GO:0005524">
    <property type="term" value="F:ATP binding"/>
    <property type="evidence" value="ECO:0007669"/>
    <property type="project" value="UniProtKB-KW"/>
</dbReference>
<keyword evidence="4" id="KW-1185">Reference proteome</keyword>
<comment type="catalytic activity">
    <reaction evidence="1">
        <text>ATP + H2O = ADP + phosphate + H(+)</text>
        <dbReference type="Rhea" id="RHEA:13065"/>
        <dbReference type="ChEBI" id="CHEBI:15377"/>
        <dbReference type="ChEBI" id="CHEBI:15378"/>
        <dbReference type="ChEBI" id="CHEBI:30616"/>
        <dbReference type="ChEBI" id="CHEBI:43474"/>
        <dbReference type="ChEBI" id="CHEBI:456216"/>
        <dbReference type="EC" id="5.6.2.3"/>
    </reaction>
</comment>
<dbReference type="GO" id="GO:0006281">
    <property type="term" value="P:DNA repair"/>
    <property type="evidence" value="ECO:0007669"/>
    <property type="project" value="UniProtKB-KW"/>
</dbReference>
<dbReference type="GO" id="GO:0043139">
    <property type="term" value="F:5'-3' DNA helicase activity"/>
    <property type="evidence" value="ECO:0007669"/>
    <property type="project" value="UniProtKB-EC"/>
</dbReference>
<dbReference type="GO" id="GO:0006310">
    <property type="term" value="P:DNA recombination"/>
    <property type="evidence" value="ECO:0007669"/>
    <property type="project" value="UniProtKB-KW"/>
</dbReference>
<dbReference type="Gene3D" id="3.40.50.300">
    <property type="entry name" value="P-loop containing nucleotide triphosphate hydrolases"/>
    <property type="match status" value="1"/>
</dbReference>
<organism evidence="3 4">
    <name type="scientific">Meripilus lineatus</name>
    <dbReference type="NCBI Taxonomy" id="2056292"/>
    <lineage>
        <taxon>Eukaryota</taxon>
        <taxon>Fungi</taxon>
        <taxon>Dikarya</taxon>
        <taxon>Basidiomycota</taxon>
        <taxon>Agaricomycotina</taxon>
        <taxon>Agaricomycetes</taxon>
        <taxon>Polyporales</taxon>
        <taxon>Meripilaceae</taxon>
        <taxon>Meripilus</taxon>
    </lineage>
</organism>
<gene>
    <name evidence="3" type="ORF">NLI96_g6314</name>
</gene>
<dbReference type="EC" id="5.6.2.3" evidence="1"/>
<keyword evidence="1" id="KW-0067">ATP-binding</keyword>
<dbReference type="EMBL" id="JANAWD010000228">
    <property type="protein sequence ID" value="KAJ3483438.1"/>
    <property type="molecule type" value="Genomic_DNA"/>
</dbReference>
<comment type="cofactor">
    <cofactor evidence="1">
        <name>Mg(2+)</name>
        <dbReference type="ChEBI" id="CHEBI:18420"/>
    </cofactor>
</comment>
<sequence length="538" mass="60638">MLFHHKHPNVSTHDVRILSSESGKTLTVVGGALPRVDGDDFNEYAKVMLMFFNPHGWRTGLELKSVLEQWSDAFHRTNFSPKAVEVMRNMHALYECRDERHDLAAKRRQLSDAVFPSSLTSDPVDHLDEDAYIERQLRGHEVFAVHTVNEFSQSASEMSMKMRSVLEQMNTMRTLLAIIPHPADPSIAVPSCTLQTYNFPHLVRSSWKKMVTRAREEAVQSRIPSFTAEDAARNHGGPPLVKAGIVEIIEPGKLQVLSSPYQLHEFKSMSPAALVEQVAIEYCLNEDQRRAYGLTCRDILYPTVDRLRLILTGMAGTGKSRVIKALIALLAARNESYRFVVMAPTGSAAALVNGSTYHSILAFGHDNKDLTNAVRDRLRKQLEHVDLFFLDEMSMISCRELCSISRRLSAIYGNPYQSFGGKTMILVGDFAQLPPIAKNGPPLYSTKITAWKDSLGPSQDLDALGKGVWYEFRHVVILRENMRQTGLSENELKFRRMLDNLRYADCSKDDLALLHSRVLSDTFPASIMNRPEFNFPTA</sequence>
<evidence type="ECO:0000313" key="4">
    <source>
        <dbReference type="Proteomes" id="UP001212997"/>
    </source>
</evidence>
<dbReference type="Pfam" id="PF05970">
    <property type="entry name" value="PIF1"/>
    <property type="match status" value="1"/>
</dbReference>
<dbReference type="GO" id="GO:0000723">
    <property type="term" value="P:telomere maintenance"/>
    <property type="evidence" value="ECO:0007669"/>
    <property type="project" value="InterPro"/>
</dbReference>
<keyword evidence="1" id="KW-0378">Hydrolase</keyword>
<reference evidence="3" key="1">
    <citation type="submission" date="2022-07" db="EMBL/GenBank/DDBJ databases">
        <title>Genome Sequence of Physisporinus lineatus.</title>
        <authorList>
            <person name="Buettner E."/>
        </authorList>
    </citation>
    <scope>NUCLEOTIDE SEQUENCE</scope>
    <source>
        <strain evidence="3">VT162</strain>
    </source>
</reference>
<dbReference type="SUPFAM" id="SSF52540">
    <property type="entry name" value="P-loop containing nucleoside triphosphate hydrolases"/>
    <property type="match status" value="1"/>
</dbReference>
<dbReference type="InterPro" id="IPR010285">
    <property type="entry name" value="DNA_helicase_pif1-like_DEAD"/>
</dbReference>
<protein>
    <recommendedName>
        <fullName evidence="1">ATP-dependent DNA helicase</fullName>
        <ecNumber evidence="1">5.6.2.3</ecNumber>
    </recommendedName>
</protein>
<name>A0AAD5V1A6_9APHY</name>
<keyword evidence="1" id="KW-0227">DNA damage</keyword>
<evidence type="ECO:0000313" key="3">
    <source>
        <dbReference type="EMBL" id="KAJ3483438.1"/>
    </source>
</evidence>
<dbReference type="GO" id="GO:0016787">
    <property type="term" value="F:hydrolase activity"/>
    <property type="evidence" value="ECO:0007669"/>
    <property type="project" value="UniProtKB-KW"/>
</dbReference>
<keyword evidence="1" id="KW-0547">Nucleotide-binding</keyword>
<dbReference type="AlphaFoldDB" id="A0AAD5V1A6"/>
<feature type="domain" description="DNA helicase Pif1-like DEAD-box helicase" evidence="2">
    <location>
        <begin position="283"/>
        <end position="502"/>
    </location>
</feature>
<evidence type="ECO:0000256" key="1">
    <source>
        <dbReference type="RuleBase" id="RU363044"/>
    </source>
</evidence>
<comment type="similarity">
    <text evidence="1">Belongs to the helicase family.</text>
</comment>
<proteinExistence type="inferred from homology"/>
<keyword evidence="1" id="KW-0233">DNA recombination</keyword>
<dbReference type="PANTHER" id="PTHR47642">
    <property type="entry name" value="ATP-DEPENDENT DNA HELICASE"/>
    <property type="match status" value="1"/>
</dbReference>
<keyword evidence="1" id="KW-0347">Helicase</keyword>